<dbReference type="STRING" id="137658.SAMN05216186_102336"/>
<keyword evidence="5 8" id="KW-0808">Transferase</keyword>
<dbReference type="AlphaFoldDB" id="A0A1G8VRW1"/>
<dbReference type="EMBL" id="FNFD01000002">
    <property type="protein sequence ID" value="SDJ68786.1"/>
    <property type="molecule type" value="Genomic_DNA"/>
</dbReference>
<protein>
    <submittedName>
        <fullName evidence="8">Transferase 2, rSAM/selenodomain-associated</fullName>
    </submittedName>
</protein>
<dbReference type="InterPro" id="IPR001173">
    <property type="entry name" value="Glyco_trans_2-like"/>
</dbReference>
<dbReference type="GO" id="GO:0016757">
    <property type="term" value="F:glycosyltransferase activity"/>
    <property type="evidence" value="ECO:0007669"/>
    <property type="project" value="UniProtKB-KW"/>
</dbReference>
<reference evidence="8 9" key="1">
    <citation type="submission" date="2016-10" db="EMBL/GenBank/DDBJ databases">
        <authorList>
            <person name="de Groot N.N."/>
        </authorList>
    </citation>
    <scope>NUCLEOTIDE SEQUENCE [LARGE SCALE GENOMIC DNA]</scope>
    <source>
        <strain evidence="8 9">JCM 21544</strain>
    </source>
</reference>
<dbReference type="InterPro" id="IPR026461">
    <property type="entry name" value="Trfase_2_rSAM/seldom_assoc"/>
</dbReference>
<dbReference type="PANTHER" id="PTHR43646">
    <property type="entry name" value="GLYCOSYLTRANSFERASE"/>
    <property type="match status" value="1"/>
</dbReference>
<dbReference type="PANTHER" id="PTHR43646:SF2">
    <property type="entry name" value="GLYCOSYLTRANSFERASE 2-LIKE DOMAIN-CONTAINING PROTEIN"/>
    <property type="match status" value="1"/>
</dbReference>
<dbReference type="SUPFAM" id="SSF53448">
    <property type="entry name" value="Nucleotide-diphospho-sugar transferases"/>
    <property type="match status" value="1"/>
</dbReference>
<dbReference type="Pfam" id="PF00535">
    <property type="entry name" value="Glycos_transf_2"/>
    <property type="match status" value="1"/>
</dbReference>
<evidence type="ECO:0000256" key="1">
    <source>
        <dbReference type="ARBA" id="ARBA00004236"/>
    </source>
</evidence>
<evidence type="ECO:0000256" key="5">
    <source>
        <dbReference type="ARBA" id="ARBA00022679"/>
    </source>
</evidence>
<evidence type="ECO:0000313" key="9">
    <source>
        <dbReference type="Proteomes" id="UP000198706"/>
    </source>
</evidence>
<accession>A0A1G8VRW1</accession>
<dbReference type="Proteomes" id="UP000198706">
    <property type="component" value="Unassembled WGS sequence"/>
</dbReference>
<name>A0A1G8VRW1_9PSED</name>
<dbReference type="OrthoDB" id="5291101at2"/>
<dbReference type="InterPro" id="IPR029044">
    <property type="entry name" value="Nucleotide-diphossugar_trans"/>
</dbReference>
<keyword evidence="4" id="KW-0328">Glycosyltransferase</keyword>
<evidence type="ECO:0000313" key="8">
    <source>
        <dbReference type="EMBL" id="SDJ68786.1"/>
    </source>
</evidence>
<evidence type="ECO:0000256" key="6">
    <source>
        <dbReference type="ARBA" id="ARBA00023136"/>
    </source>
</evidence>
<feature type="domain" description="Glycosyltransferase 2-like" evidence="7">
    <location>
        <begin position="7"/>
        <end position="121"/>
    </location>
</feature>
<dbReference type="RefSeq" id="WP_084334786.1">
    <property type="nucleotide sequence ID" value="NZ_FNFD01000002.1"/>
</dbReference>
<dbReference type="GO" id="GO:0005886">
    <property type="term" value="C:plasma membrane"/>
    <property type="evidence" value="ECO:0007669"/>
    <property type="project" value="UniProtKB-SubCell"/>
</dbReference>
<keyword evidence="6" id="KW-0472">Membrane</keyword>
<proteinExistence type="predicted"/>
<evidence type="ECO:0000256" key="4">
    <source>
        <dbReference type="ARBA" id="ARBA00022676"/>
    </source>
</evidence>
<dbReference type="NCBIfam" id="TIGR04283">
    <property type="entry name" value="glyco_like_mftF"/>
    <property type="match status" value="1"/>
</dbReference>
<sequence length="231" mass="25779">MSAPPLSVVIPARDEAQALPLLLEDLAPLRAMGAELILVDGGSHDGTPQLAEAGVDRVIHSEPGRARQMNAGARVASGRYLWFLHADTRVPATSWRRLLDVLAVQPAWGRFDVHLSGNGPSLRLIGSMISLRSRLTGVASGDQGIFISRDLFVELGGYADMPLMEDLELCRRLKRLAPPRCLRPPLVTSSRRWEQRGIWRTVWLMWRLRLSYYFGASPERLAQRYYGGPRS</sequence>
<comment type="subcellular location">
    <subcellularLocation>
        <location evidence="1">Cell membrane</location>
    </subcellularLocation>
</comment>
<keyword evidence="2" id="KW-1003">Cell membrane</keyword>
<evidence type="ECO:0000256" key="2">
    <source>
        <dbReference type="ARBA" id="ARBA00022475"/>
    </source>
</evidence>
<keyword evidence="9" id="KW-1185">Reference proteome</keyword>
<evidence type="ECO:0000256" key="3">
    <source>
        <dbReference type="ARBA" id="ARBA00022519"/>
    </source>
</evidence>
<dbReference type="CDD" id="cd02522">
    <property type="entry name" value="GT_2_like_a"/>
    <property type="match status" value="1"/>
</dbReference>
<evidence type="ECO:0000259" key="7">
    <source>
        <dbReference type="Pfam" id="PF00535"/>
    </source>
</evidence>
<gene>
    <name evidence="8" type="ORF">SAMN05216186_102336</name>
</gene>
<dbReference type="Gene3D" id="3.90.550.10">
    <property type="entry name" value="Spore Coat Polysaccharide Biosynthesis Protein SpsA, Chain A"/>
    <property type="match status" value="1"/>
</dbReference>
<keyword evidence="3" id="KW-0997">Cell inner membrane</keyword>
<organism evidence="8 9">
    <name type="scientific">Pseudomonas indica</name>
    <dbReference type="NCBI Taxonomy" id="137658"/>
    <lineage>
        <taxon>Bacteria</taxon>
        <taxon>Pseudomonadati</taxon>
        <taxon>Pseudomonadota</taxon>
        <taxon>Gammaproteobacteria</taxon>
        <taxon>Pseudomonadales</taxon>
        <taxon>Pseudomonadaceae</taxon>
        <taxon>Pseudomonas</taxon>
    </lineage>
</organism>